<feature type="coiled-coil region" evidence="1">
    <location>
        <begin position="2268"/>
        <end position="2362"/>
    </location>
</feature>
<reference evidence="3 4" key="1">
    <citation type="submission" date="2024-10" db="EMBL/GenBank/DDBJ databases">
        <authorList>
            <person name="Ryan C."/>
        </authorList>
    </citation>
    <scope>NUCLEOTIDE SEQUENCE [LARGE SCALE GENOMIC DNA]</scope>
</reference>
<feature type="coiled-coil region" evidence="1">
    <location>
        <begin position="1005"/>
        <end position="1092"/>
    </location>
</feature>
<organism evidence="3 4">
    <name type="scientific">Urochloa decumbens</name>
    <dbReference type="NCBI Taxonomy" id="240449"/>
    <lineage>
        <taxon>Eukaryota</taxon>
        <taxon>Viridiplantae</taxon>
        <taxon>Streptophyta</taxon>
        <taxon>Embryophyta</taxon>
        <taxon>Tracheophyta</taxon>
        <taxon>Spermatophyta</taxon>
        <taxon>Magnoliopsida</taxon>
        <taxon>Liliopsida</taxon>
        <taxon>Poales</taxon>
        <taxon>Poaceae</taxon>
        <taxon>PACMAD clade</taxon>
        <taxon>Panicoideae</taxon>
        <taxon>Panicodae</taxon>
        <taxon>Paniceae</taxon>
        <taxon>Melinidinae</taxon>
        <taxon>Urochloa</taxon>
    </lineage>
</organism>
<feature type="coiled-coil region" evidence="1">
    <location>
        <begin position="243"/>
        <end position="270"/>
    </location>
</feature>
<evidence type="ECO:0000256" key="2">
    <source>
        <dbReference type="SAM" id="MobiDB-lite"/>
    </source>
</evidence>
<feature type="coiled-coil region" evidence="1">
    <location>
        <begin position="751"/>
        <end position="838"/>
    </location>
</feature>
<evidence type="ECO:0000313" key="3">
    <source>
        <dbReference type="EMBL" id="CAM0149364.1"/>
    </source>
</evidence>
<feature type="coiled-coil region" evidence="1">
    <location>
        <begin position="2395"/>
        <end position="2489"/>
    </location>
</feature>
<evidence type="ECO:0000256" key="1">
    <source>
        <dbReference type="SAM" id="Coils"/>
    </source>
</evidence>
<accession>A0ABC9H3N6</accession>
<sequence length="2761" mass="312170">MIGDENEQIGNEQDGSRNPVKKSMLSSLVKDFHEDYEYLHKHYEQLISKLENVGHGSSGSDSYDSDTEGDRSDHNVTTRKVELNEENGSNHEPTEDHSLQSEIEKLKQTTEKQAKKISDLKQQLDKTIKDKKDTREELSLEVTNSTFNEQSEQAKAELQQEVKATKEEKDAVLTELKQSKNLVQNLEKDVTRLKDELSVQQEHNSTLDKQLEELRSSMGAKIEKLHVEKDASILELQASQASIRDLEIALQTHNESISTLQQANDELQKNICTLTAQSEQAKGEFQQEVKATQEEKDAVLTELKKSNDLVQNLENDVTRLKDELLVQLGHNSTLDKQLEELRGIMGAKIEELLLEKDASMLKLQASQASVKDLEIALQAHSESISTLQQANDELKKTISTLTEQSEQAKAELQQEVKATQQEKDAVLTELKQSKDLVQNLENDVTRLKDELSVQLEHYSTLDKNLEELMGSMGAKIEELHVEKDASKLELHASQVSVRDLEIALQAHSGSISTLQQANDELHKNICTLTEQAEQAKAELQQEVKATQEGKDAILTELKLSNDLVQNLENDLKRLKEELSVQLEHNSTMDKQLEELRSSMGAKIEEINVEKDASVLELQASQASVMDLKIALQTHSESISTLQQANDELQKNICNLIEQSEQAKDEFQKEVKATQEEKDAVLKELKKSNDLVQNLENDVTHLKNELSLQLGHNSTLDKQLEELRSSMGAKVEELLLEKGASMLELQASQASVKDLEIALQAHSESISTLQQDNDELKKTICTFTEQSEQAKAELQQEVKATQQEKDAVLTELKQSKDLVQNLENDVTRLKDELSVQLEHNSTLDKQLEELRSFMDAKIKELNVEKDASILELQASQASVKDLEITLQTHSERISTLQQANDELQKNICTLTDQSEQAKAELQQEVKATQEEKDAILTELKQSKDLVQNLENDVARLKDELSVQLEHNSTLDQQFEELRSIMDAKIEELDVEKDAYILELQASQASVKDLEITLQTHSESISTLQQANDELQKNICTLTEQSEQAKAELQQEVKATQEEKDAILTELKQSKDLVQNLENDVARLKDELSVQLEHNSTLNKNLDELMGSMGAKIEELHVEKDASKLELQASQASVRDLEIALQAHSGSISTLQQANDELQKNICTLTEQAEQAKAELQQVVKATQEGKDAVLTELKLSKDLVQNLENDLTRLKDELSVQLEHNSTMDKQLEELRSSMGAKIEELNVEKDASILELQTSQAFVRDLKIALQTHSESISTLQQANDELQKNICTLTEQSEQAKDVFQQEVKATQEEKDAVLIELKQLKDLVQNLENDVTRLKDKLSVQLGHNSTLNKQLEELRSSTGAQIEELLVEKDASILGLQASQASVKDLEIVLQTHSENISTLQQANDELQKNICCLTEQSEQAKAELQQEVKATQEEKDAVLTQLKQSKDLLQNLENDVTRLKDELSVLLEHNFTLDKQVEELMSSMGAKIEELSVEKDAYILELQASQAFVQDQEIALQTHSENISTLQQANDELQKNICSLIEQSEQAKAKLQEEVKATQEEKDAVLTELKQSKHLVQNLDNYVTRLKDELSLQQEHNSTLDKQLEEMRSSMGAKIEELQVEKDASILTLQASQASIRDLKIALQTHSENILTLQQANDELQKNICTLSKQSKQAKAKLQQEVKATQEEKNAILIELKESKYLVQNLENDVTRLKDELSVQEEHNSTLDKQLEELRCSMGAKIEDLLVEKDASILTLHASQASIKELQIALQTHSENISTLQRANDELHENICTLTEQSEQAKAKLQLEVKATQEENNAILTELKQSKYLVQNLENDVTRLIDELSVQVEHNSTLDKQLEELRSSMGAKIEDLQVEKDASILTIQASQASIRDLEIALQTHSENISTLQRANDVLQKNICTLTEQSEQAKAKLQQEVKATQEENNAILTELKQSKDLVQNLENDVTQLKDELSVQVEHNSTLDKQLEELRSSMGAKIEDLQVEKDESILTLQASQASIRDLEIGLQTHSENISTLQQANDELQKNICTLTEQSEQTKAKLQKEVKATQEQKDAILIELKESKYLVQNLENDVTRLKDELSVQEEHNSTLDKQLEELRCSMGAQIEDLLVEKDASILTLQASQASIKDLQIALQTHSENISTLQRANDELHENICTLTEQSEQAKAKLQLEVKATQEENNAILTELKQSKYLVQNLENDVTRLIDELSVQVEHNSTLDKQLEELRSSMGAKIEDLQVEKDASILTIQASQASIRDLEIALQTHSENISTLQRANDVLQKNICTLTEQSEQAKAKLQQEVKVTQEENNAILTELKQSKGLVQNLENDVTRLKDELSVQVEHNSTLDKQLEELRSSMGAKIEDLQVEKDESILTLQASQASIRDLEIALQTHSENISTLQQANDELQKNICTLTEQSEQTKAKLQQEVKATQQEKDAVLTKLKQSKDLVQNLENDVTRLKDELSVQEEHNSTLDKQLKELTSSMGAKIEELNMEKDAYILELQASQAFVQDLEIVLQIHSENISTLQQANDELQKNICTLTKQSEEAKAELQHELRATQEDKDVVLAQLKQSENSLQNLENEVSRLRDELSFRLENNFILDKQLEEVRRNMGAKIAELRTEKETSLLELQASQASVKNLEIKLQMHNENISTLKQANDELQKNIYTLTEQSKQVKAKLQQEIKATQEAKDAVLTQLKQLEESVQNLEYEVARLKDELSVELQKSFSFDKQKRRRSRRMMGC</sequence>
<feature type="coiled-coil region" evidence="1">
    <location>
        <begin position="1513"/>
        <end position="1572"/>
    </location>
</feature>
<feature type="region of interest" description="Disordered" evidence="2">
    <location>
        <begin position="52"/>
        <end position="125"/>
    </location>
</feature>
<feature type="region of interest" description="Disordered" evidence="2">
    <location>
        <begin position="1"/>
        <end position="22"/>
    </location>
</feature>
<feature type="coiled-coil region" evidence="1">
    <location>
        <begin position="1139"/>
        <end position="1219"/>
    </location>
</feature>
<dbReference type="Proteomes" id="UP001497457">
    <property type="component" value="Unassembled WGS sequence"/>
</dbReference>
<feature type="coiled-coil region" evidence="1">
    <location>
        <begin position="878"/>
        <end position="965"/>
    </location>
</feature>
<gene>
    <name evidence="3" type="ORF">URODEC1_LOCUS122555</name>
</gene>
<protein>
    <submittedName>
        <fullName evidence="3">Uncharacterized protein</fullName>
    </submittedName>
</protein>
<proteinExistence type="predicted"/>
<keyword evidence="4" id="KW-1185">Reference proteome</keyword>
<feature type="coiled-coil region" evidence="1">
    <location>
        <begin position="1647"/>
        <end position="1727"/>
    </location>
</feature>
<evidence type="ECO:0000313" key="4">
    <source>
        <dbReference type="Proteomes" id="UP001497457"/>
    </source>
</evidence>
<dbReference type="PANTHER" id="PTHR43939">
    <property type="entry name" value="COILED-COIL DOMAIN-CONTAINING PROTEIN 158"/>
    <property type="match status" value="1"/>
</dbReference>
<dbReference type="EMBL" id="CAXIPR030002115">
    <property type="protein sequence ID" value="CAM0149364.1"/>
    <property type="molecule type" value="Genomic_DNA"/>
</dbReference>
<comment type="caution">
    <text evidence="3">The sequence shown here is derived from an EMBL/GenBank/DDBJ whole genome shotgun (WGS) entry which is preliminary data.</text>
</comment>
<feature type="coiled-coil region" evidence="1">
    <location>
        <begin position="631"/>
        <end position="704"/>
    </location>
</feature>
<feature type="coiled-coil region" evidence="1">
    <location>
        <begin position="2141"/>
        <end position="2228"/>
    </location>
</feature>
<feature type="coiled-coil region" evidence="1">
    <location>
        <begin position="296"/>
        <end position="323"/>
    </location>
</feature>
<feature type="coiled-coil region" evidence="1">
    <location>
        <begin position="2529"/>
        <end position="2616"/>
    </location>
</feature>
<feature type="compositionally biased region" description="Basic and acidic residues" evidence="2">
    <location>
        <begin position="68"/>
        <end position="125"/>
    </location>
</feature>
<dbReference type="PANTHER" id="PTHR43939:SF57">
    <property type="entry name" value="MYOSIN HEAVY CHAIN-LIKE"/>
    <property type="match status" value="1"/>
</dbReference>
<keyword evidence="1" id="KW-0175">Coiled coil</keyword>
<feature type="coiled-coil region" evidence="1">
    <location>
        <begin position="529"/>
        <end position="584"/>
    </location>
</feature>
<feature type="coiled-coil region" evidence="1">
    <location>
        <begin position="1767"/>
        <end position="1847"/>
    </location>
</feature>
<name>A0ABC9H3N6_9POAL</name>
<feature type="coiled-coil region" evidence="1">
    <location>
        <begin position="1887"/>
        <end position="1981"/>
    </location>
</feature>
<feature type="coiled-coil region" evidence="1">
    <location>
        <begin position="2649"/>
        <end position="2743"/>
    </location>
</feature>
<feature type="coiled-coil region" evidence="1">
    <location>
        <begin position="370"/>
        <end position="457"/>
    </location>
</feature>
<feature type="coiled-coil region" evidence="1">
    <location>
        <begin position="2028"/>
        <end position="2108"/>
    </location>
</feature>
<feature type="coiled-coil region" evidence="1">
    <location>
        <begin position="1266"/>
        <end position="1473"/>
    </location>
</feature>